<dbReference type="PATRIC" id="fig|505345.7.peg.1819"/>
<evidence type="ECO:0000256" key="6">
    <source>
        <dbReference type="ARBA" id="ARBA00022970"/>
    </source>
</evidence>
<dbReference type="Proteomes" id="UP000243168">
    <property type="component" value="Unassembled WGS sequence"/>
</dbReference>
<gene>
    <name evidence="11" type="ORF">QV01_09140</name>
    <name evidence="12" type="ORF">QV07_04505</name>
</gene>
<dbReference type="AlphaFoldDB" id="A0A1A7NN69"/>
<dbReference type="PANTHER" id="PTHR30614">
    <property type="entry name" value="MEMBRANE COMPONENT OF AMINO ACID ABC TRANSPORTER"/>
    <property type="match status" value="1"/>
</dbReference>
<keyword evidence="4" id="KW-1003">Cell membrane</keyword>
<keyword evidence="8 9" id="KW-0472">Membrane</keyword>
<dbReference type="InterPro" id="IPR043429">
    <property type="entry name" value="ArtM/GltK/GlnP/TcyL/YhdX-like"/>
</dbReference>
<evidence type="ECO:0000256" key="9">
    <source>
        <dbReference type="RuleBase" id="RU363032"/>
    </source>
</evidence>
<dbReference type="PROSITE" id="PS50928">
    <property type="entry name" value="ABC_TM1"/>
    <property type="match status" value="1"/>
</dbReference>
<proteinExistence type="inferred from homology"/>
<keyword evidence="5 9" id="KW-0812">Transmembrane</keyword>
<evidence type="ECO:0000256" key="1">
    <source>
        <dbReference type="ARBA" id="ARBA00004429"/>
    </source>
</evidence>
<name>A0A1A7NN69_9PAST</name>
<evidence type="ECO:0000256" key="3">
    <source>
        <dbReference type="ARBA" id="ARBA00022448"/>
    </source>
</evidence>
<sequence>MSIVFNNITPLLQGLWTTAWISFLSIFCGFLLGLGLYSLRKSTYVFFSCMTKSYISFFRGTPLLVQLAIVFYFLPLLNIDIPPLLAAIITLSMNTAAFQAEILRGGFNAISKTQDESCWVFGFSPVQAFFYIKLPQVIKSTLPALINESIDIIKNSSLISTISVMDLMRIVQTYSSTTYRPLEFFAAAGVLYLCLTSIVNLFGYYIEKKLNIY</sequence>
<organism evidence="11 14">
    <name type="scientific">Gallibacterium genomosp. 3</name>
    <dbReference type="NCBI Taxonomy" id="505345"/>
    <lineage>
        <taxon>Bacteria</taxon>
        <taxon>Pseudomonadati</taxon>
        <taxon>Pseudomonadota</taxon>
        <taxon>Gammaproteobacteria</taxon>
        <taxon>Pasteurellales</taxon>
        <taxon>Pasteurellaceae</taxon>
        <taxon>Gallibacterium</taxon>
    </lineage>
</organism>
<dbReference type="InterPro" id="IPR000515">
    <property type="entry name" value="MetI-like"/>
</dbReference>
<evidence type="ECO:0000313" key="11">
    <source>
        <dbReference type="EMBL" id="OBW90976.1"/>
    </source>
</evidence>
<evidence type="ECO:0000313" key="12">
    <source>
        <dbReference type="EMBL" id="OBX10000.1"/>
    </source>
</evidence>
<dbReference type="Pfam" id="PF00528">
    <property type="entry name" value="BPD_transp_1"/>
    <property type="match status" value="1"/>
</dbReference>
<dbReference type="InterPro" id="IPR035906">
    <property type="entry name" value="MetI-like_sf"/>
</dbReference>
<dbReference type="InterPro" id="IPR010065">
    <property type="entry name" value="AA_ABC_transptr_permease_3TM"/>
</dbReference>
<evidence type="ECO:0000259" key="10">
    <source>
        <dbReference type="PROSITE" id="PS50928"/>
    </source>
</evidence>
<feature type="transmembrane region" description="Helical" evidence="9">
    <location>
        <begin position="20"/>
        <end position="39"/>
    </location>
</feature>
<dbReference type="GO" id="GO:0006865">
    <property type="term" value="P:amino acid transport"/>
    <property type="evidence" value="ECO:0007669"/>
    <property type="project" value="UniProtKB-KW"/>
</dbReference>
<dbReference type="Proteomes" id="UP000243558">
    <property type="component" value="Unassembled WGS sequence"/>
</dbReference>
<dbReference type="GO" id="GO:0043190">
    <property type="term" value="C:ATP-binding cassette (ABC) transporter complex"/>
    <property type="evidence" value="ECO:0007669"/>
    <property type="project" value="InterPro"/>
</dbReference>
<comment type="subcellular location">
    <subcellularLocation>
        <location evidence="1">Cell inner membrane</location>
        <topology evidence="1">Multi-pass membrane protein</topology>
    </subcellularLocation>
    <subcellularLocation>
        <location evidence="9">Cell membrane</location>
        <topology evidence="9">Multi-pass membrane protein</topology>
    </subcellularLocation>
</comment>
<dbReference type="SUPFAM" id="SSF161098">
    <property type="entry name" value="MetI-like"/>
    <property type="match status" value="1"/>
</dbReference>
<keyword evidence="7 9" id="KW-1133">Transmembrane helix</keyword>
<feature type="transmembrane region" description="Helical" evidence="9">
    <location>
        <begin position="60"/>
        <end position="78"/>
    </location>
</feature>
<keyword evidence="6" id="KW-0029">Amino-acid transport</keyword>
<dbReference type="Gene3D" id="1.10.3720.10">
    <property type="entry name" value="MetI-like"/>
    <property type="match status" value="1"/>
</dbReference>
<evidence type="ECO:0000256" key="4">
    <source>
        <dbReference type="ARBA" id="ARBA00022475"/>
    </source>
</evidence>
<keyword evidence="14" id="KW-1185">Reference proteome</keyword>
<evidence type="ECO:0000256" key="2">
    <source>
        <dbReference type="ARBA" id="ARBA00010072"/>
    </source>
</evidence>
<reference evidence="13 14" key="1">
    <citation type="submission" date="2014-11" db="EMBL/GenBank/DDBJ databases">
        <title>Pan-genome of Gallibacterium spp.</title>
        <authorList>
            <person name="Kudirkiene E."/>
            <person name="Bojesen A.M."/>
        </authorList>
    </citation>
    <scope>NUCLEOTIDE SEQUENCE [LARGE SCALE GENOMIC DNA]</scope>
    <source>
        <strain evidence="11 14">F151</strain>
        <strain evidence="12 13">F298</strain>
    </source>
</reference>
<evidence type="ECO:0000256" key="5">
    <source>
        <dbReference type="ARBA" id="ARBA00022692"/>
    </source>
</evidence>
<dbReference type="CDD" id="cd06261">
    <property type="entry name" value="TM_PBP2"/>
    <property type="match status" value="1"/>
</dbReference>
<evidence type="ECO:0000256" key="8">
    <source>
        <dbReference type="ARBA" id="ARBA00023136"/>
    </source>
</evidence>
<comment type="similarity">
    <text evidence="2">Belongs to the binding-protein-dependent transport system permease family. HisMQ subfamily.</text>
</comment>
<dbReference type="NCBIfam" id="TIGR01726">
    <property type="entry name" value="HEQRo_perm_3TM"/>
    <property type="match status" value="1"/>
</dbReference>
<evidence type="ECO:0000313" key="14">
    <source>
        <dbReference type="Proteomes" id="UP000243558"/>
    </source>
</evidence>
<dbReference type="PANTHER" id="PTHR30614:SF0">
    <property type="entry name" value="L-CYSTINE TRANSPORT SYSTEM PERMEASE PROTEIN TCYL"/>
    <property type="match status" value="1"/>
</dbReference>
<dbReference type="GO" id="GO:0022857">
    <property type="term" value="F:transmembrane transporter activity"/>
    <property type="evidence" value="ECO:0007669"/>
    <property type="project" value="InterPro"/>
</dbReference>
<feature type="transmembrane region" description="Helical" evidence="9">
    <location>
        <begin position="184"/>
        <end position="206"/>
    </location>
</feature>
<evidence type="ECO:0000256" key="7">
    <source>
        <dbReference type="ARBA" id="ARBA00022989"/>
    </source>
</evidence>
<evidence type="ECO:0000313" key="13">
    <source>
        <dbReference type="Proteomes" id="UP000243168"/>
    </source>
</evidence>
<dbReference type="EMBL" id="JTJS01000039">
    <property type="protein sequence ID" value="OBX10000.1"/>
    <property type="molecule type" value="Genomic_DNA"/>
</dbReference>
<comment type="caution">
    <text evidence="11">The sequence shown here is derived from an EMBL/GenBank/DDBJ whole genome shotgun (WGS) entry which is preliminary data.</text>
</comment>
<dbReference type="EMBL" id="JTJM01000046">
    <property type="protein sequence ID" value="OBW90976.1"/>
    <property type="molecule type" value="Genomic_DNA"/>
</dbReference>
<protein>
    <submittedName>
        <fullName evidence="11">Amino acid ABC transporter permease</fullName>
    </submittedName>
</protein>
<feature type="domain" description="ABC transmembrane type-1" evidence="10">
    <location>
        <begin position="15"/>
        <end position="203"/>
    </location>
</feature>
<accession>A0A1A7NN69</accession>
<keyword evidence="3 9" id="KW-0813">Transport</keyword>